<evidence type="ECO:0000256" key="13">
    <source>
        <dbReference type="SAM" id="MobiDB-lite"/>
    </source>
</evidence>
<keyword evidence="9 14" id="KW-0472">Membrane</keyword>
<evidence type="ECO:0000256" key="11">
    <source>
        <dbReference type="ARBA" id="ARBA00023264"/>
    </source>
</evidence>
<feature type="transmembrane region" description="Helical" evidence="14">
    <location>
        <begin position="298"/>
        <end position="317"/>
    </location>
</feature>
<evidence type="ECO:0000256" key="2">
    <source>
        <dbReference type="ARBA" id="ARBA00006675"/>
    </source>
</evidence>
<keyword evidence="7 14" id="KW-1133">Transmembrane helix</keyword>
<feature type="transmembrane region" description="Helical" evidence="14">
    <location>
        <begin position="267"/>
        <end position="286"/>
    </location>
</feature>
<protein>
    <recommendedName>
        <fullName evidence="3">Glycerophosphocholine acyltransferase 1</fullName>
    </recommendedName>
</protein>
<evidence type="ECO:0000256" key="10">
    <source>
        <dbReference type="ARBA" id="ARBA00023209"/>
    </source>
</evidence>
<feature type="compositionally biased region" description="Polar residues" evidence="13">
    <location>
        <begin position="75"/>
        <end position="85"/>
    </location>
</feature>
<dbReference type="GO" id="GO:0016746">
    <property type="term" value="F:acyltransferase activity"/>
    <property type="evidence" value="ECO:0007669"/>
    <property type="project" value="UniProtKB-KW"/>
</dbReference>
<dbReference type="GO" id="GO:0006656">
    <property type="term" value="P:phosphatidylcholine biosynthetic process"/>
    <property type="evidence" value="ECO:0007669"/>
    <property type="project" value="TreeGrafter"/>
</dbReference>
<dbReference type="Proteomes" id="UP000034947">
    <property type="component" value="Unassembled WGS sequence"/>
</dbReference>
<keyword evidence="11" id="KW-1208">Phospholipid metabolism</keyword>
<reference evidence="15 16" key="1">
    <citation type="submission" date="2015-02" db="EMBL/GenBank/DDBJ databases">
        <title>Draft Genome Sequences of Two Closely-Related Aflatoxigenic Aspergillus Species Obtained from the Cote d'Ivoire.</title>
        <authorList>
            <person name="Moore G.G."/>
            <person name="Beltz S.B."/>
            <person name="Mack B.M."/>
        </authorList>
    </citation>
    <scope>NUCLEOTIDE SEQUENCE [LARGE SCALE GENOMIC DNA]</scope>
    <source>
        <strain evidence="15 16">SRRC1432</strain>
    </source>
</reference>
<feature type="transmembrane region" description="Helical" evidence="14">
    <location>
        <begin position="239"/>
        <end position="261"/>
    </location>
</feature>
<keyword evidence="16" id="KW-1185">Reference proteome</keyword>
<comment type="similarity">
    <text evidence="2">Belongs to the GPC1 family.</text>
</comment>
<dbReference type="Pfam" id="PF10998">
    <property type="entry name" value="DUF2838"/>
    <property type="match status" value="1"/>
</dbReference>
<name>A0A0F8WW42_9EURO</name>
<evidence type="ECO:0000313" key="15">
    <source>
        <dbReference type="EMBL" id="KKK15567.1"/>
    </source>
</evidence>
<dbReference type="PANTHER" id="PTHR31201">
    <property type="entry name" value="OS01G0585100 PROTEIN"/>
    <property type="match status" value="1"/>
</dbReference>
<feature type="transmembrane region" description="Helical" evidence="14">
    <location>
        <begin position="438"/>
        <end position="457"/>
    </location>
</feature>
<evidence type="ECO:0000256" key="3">
    <source>
        <dbReference type="ARBA" id="ARBA00019082"/>
    </source>
</evidence>
<evidence type="ECO:0000256" key="8">
    <source>
        <dbReference type="ARBA" id="ARBA00023098"/>
    </source>
</evidence>
<feature type="region of interest" description="Disordered" evidence="13">
    <location>
        <begin position="35"/>
        <end position="85"/>
    </location>
</feature>
<keyword evidence="6 14" id="KW-0812">Transmembrane</keyword>
<gene>
    <name evidence="15" type="ORF">AOCH_005397</name>
</gene>
<comment type="caution">
    <text evidence="15">The sequence shown here is derived from an EMBL/GenBank/DDBJ whole genome shotgun (WGS) entry which is preliminary data.</text>
</comment>
<proteinExistence type="inferred from homology"/>
<evidence type="ECO:0000256" key="6">
    <source>
        <dbReference type="ARBA" id="ARBA00022692"/>
    </source>
</evidence>
<feature type="transmembrane region" description="Helical" evidence="14">
    <location>
        <begin position="349"/>
        <end position="370"/>
    </location>
</feature>
<feature type="transmembrane region" description="Helical" evidence="14">
    <location>
        <begin position="192"/>
        <end position="209"/>
    </location>
</feature>
<evidence type="ECO:0000256" key="4">
    <source>
        <dbReference type="ARBA" id="ARBA00022516"/>
    </source>
</evidence>
<dbReference type="PANTHER" id="PTHR31201:SF1">
    <property type="entry name" value="GLYCEROPHOSPHOCHOLINE ACYLTRANSFERASE 1"/>
    <property type="match status" value="1"/>
</dbReference>
<sequence>MAVLTFARFFSRPYLHNRDGPTIFSFQQKLVMEEGGSYQRRKSDAKKGGDSPALQPSTVDDIVDSDSENFHSHPGTPTRSSRNSFSYQDDWESFPPLDQLSVFDLFDNFSLSRRLEKLQQSINSQRDKVKRQQERLKSTSKHARERVVGEWKRRVPTAEEQLEKYRHRMKLGVERLGTRWNAASAVTLREKISFIAGVLNIFISGYLLGACPEYFYIWFSGQLAYFMPIRFYRYHKIGYQYFLADLCYFVNMLCMLCIWVFPHSRRLFISTFCLVFGNNAVAIAMWRNSMVFHSMDKVVSLFIHIMPPVTFHCLVHLTPMETMKERFPAIYQIKTSESGSPDHFSLLSMMLWATVPYMIWQLSYHCFITVRRADKIAAGRPTSFTWLRRSYAKTWIGRFVLSLPESLQAPAFMMIQYIYALLTIIPCPLWLWSRWASGLFLTGLFILSIHNGATYYIDVFGKRFQKELEELKKDVARWQSSPEGAMSPTIPGLGTTPANVGERESGSSTASAAGSPDKTGIENIPLLDATGVATAVEGDSSDRPALRNRS</sequence>
<accession>A0A0F8WW42</accession>
<dbReference type="VEuPathDB" id="FungiDB:P175DRAFT_0466697"/>
<feature type="compositionally biased region" description="Low complexity" evidence="13">
    <location>
        <begin position="506"/>
        <end position="515"/>
    </location>
</feature>
<feature type="compositionally biased region" description="Basic and acidic residues" evidence="13">
    <location>
        <begin position="125"/>
        <end position="137"/>
    </location>
</feature>
<evidence type="ECO:0000256" key="14">
    <source>
        <dbReference type="SAM" id="Phobius"/>
    </source>
</evidence>
<evidence type="ECO:0000313" key="16">
    <source>
        <dbReference type="Proteomes" id="UP000034947"/>
    </source>
</evidence>
<evidence type="ECO:0000256" key="12">
    <source>
        <dbReference type="ARBA" id="ARBA00023315"/>
    </source>
</evidence>
<evidence type="ECO:0000256" key="1">
    <source>
        <dbReference type="ARBA" id="ARBA00004141"/>
    </source>
</evidence>
<feature type="region of interest" description="Disordered" evidence="13">
    <location>
        <begin position="122"/>
        <end position="141"/>
    </location>
</feature>
<dbReference type="OrthoDB" id="406287at2759"/>
<keyword evidence="4" id="KW-0444">Lipid biosynthesis</keyword>
<evidence type="ECO:0000256" key="9">
    <source>
        <dbReference type="ARBA" id="ARBA00023136"/>
    </source>
</evidence>
<organism evidence="15 16">
    <name type="scientific">Aspergillus ochraceoroseus</name>
    <dbReference type="NCBI Taxonomy" id="138278"/>
    <lineage>
        <taxon>Eukaryota</taxon>
        <taxon>Fungi</taxon>
        <taxon>Dikarya</taxon>
        <taxon>Ascomycota</taxon>
        <taxon>Pezizomycotina</taxon>
        <taxon>Eurotiomycetes</taxon>
        <taxon>Eurotiomycetidae</taxon>
        <taxon>Eurotiales</taxon>
        <taxon>Aspergillaceae</taxon>
        <taxon>Aspergillus</taxon>
        <taxon>Aspergillus subgen. Nidulantes</taxon>
    </lineage>
</organism>
<evidence type="ECO:0000256" key="7">
    <source>
        <dbReference type="ARBA" id="ARBA00022989"/>
    </source>
</evidence>
<keyword evidence="8" id="KW-0443">Lipid metabolism</keyword>
<keyword evidence="12" id="KW-0012">Acyltransferase</keyword>
<keyword evidence="10" id="KW-0594">Phospholipid biosynthesis</keyword>
<evidence type="ECO:0000256" key="5">
    <source>
        <dbReference type="ARBA" id="ARBA00022679"/>
    </source>
</evidence>
<comment type="subcellular location">
    <subcellularLocation>
        <location evidence="1">Membrane</location>
        <topology evidence="1">Multi-pass membrane protein</topology>
    </subcellularLocation>
</comment>
<dbReference type="EMBL" id="JYKN01002662">
    <property type="protein sequence ID" value="KKK15567.1"/>
    <property type="molecule type" value="Genomic_DNA"/>
</dbReference>
<dbReference type="InterPro" id="IPR021261">
    <property type="entry name" value="GPCAT"/>
</dbReference>
<keyword evidence="5" id="KW-0808">Transferase</keyword>
<dbReference type="GO" id="GO:0016020">
    <property type="term" value="C:membrane"/>
    <property type="evidence" value="ECO:0007669"/>
    <property type="project" value="UniProtKB-SubCell"/>
</dbReference>
<feature type="region of interest" description="Disordered" evidence="13">
    <location>
        <begin position="480"/>
        <end position="523"/>
    </location>
</feature>
<dbReference type="AlphaFoldDB" id="A0A0F8WW42"/>